<dbReference type="EMBL" id="JAFKMG010000376">
    <property type="protein sequence ID" value="MBN8798498.1"/>
    <property type="molecule type" value="Genomic_DNA"/>
</dbReference>
<evidence type="ECO:0000256" key="3">
    <source>
        <dbReference type="SAM" id="SignalP"/>
    </source>
</evidence>
<dbReference type="AlphaFoldDB" id="A0A9D8KVD4"/>
<accession>A0A9D8KVD4</accession>
<feature type="chain" id="PRO_5039325008" evidence="3">
    <location>
        <begin position="25"/>
        <end position="328"/>
    </location>
</feature>
<evidence type="ECO:0000256" key="2">
    <source>
        <dbReference type="ARBA" id="ARBA00023054"/>
    </source>
</evidence>
<dbReference type="PANTHER" id="PTHR32347:SF23">
    <property type="entry name" value="BLL5650 PROTEIN"/>
    <property type="match status" value="1"/>
</dbReference>
<dbReference type="Gene3D" id="2.40.30.170">
    <property type="match status" value="1"/>
</dbReference>
<keyword evidence="3" id="KW-0732">Signal</keyword>
<reference evidence="4" key="1">
    <citation type="submission" date="2021-02" db="EMBL/GenBank/DDBJ databases">
        <title>Thiocyanate and organic carbon inputs drive convergent selection for specific autotrophic Afipia and Thiobacillus strains within complex microbiomes.</title>
        <authorList>
            <person name="Huddy R.J."/>
            <person name="Sachdeva R."/>
            <person name="Kadzinga F."/>
            <person name="Kantor R.S."/>
            <person name="Harrison S.T.L."/>
            <person name="Banfield J.F."/>
        </authorList>
    </citation>
    <scope>NUCLEOTIDE SEQUENCE</scope>
    <source>
        <strain evidence="4">SCN18_10_11_15_R1_P_69_7</strain>
    </source>
</reference>
<dbReference type="OrthoDB" id="9156101at2"/>
<dbReference type="InterPro" id="IPR050465">
    <property type="entry name" value="UPF0194_transport"/>
</dbReference>
<gene>
    <name evidence="4" type="ORF">J0H45_03925</name>
</gene>
<evidence type="ECO:0000313" key="4">
    <source>
        <dbReference type="EMBL" id="MBN8798498.1"/>
    </source>
</evidence>
<proteinExistence type="predicted"/>
<organism evidence="4 5">
    <name type="scientific">Stenotrophomonas nitritireducens</name>
    <dbReference type="NCBI Taxonomy" id="83617"/>
    <lineage>
        <taxon>Bacteria</taxon>
        <taxon>Pseudomonadati</taxon>
        <taxon>Pseudomonadota</taxon>
        <taxon>Gammaproteobacteria</taxon>
        <taxon>Lysobacterales</taxon>
        <taxon>Lysobacteraceae</taxon>
        <taxon>Stenotrophomonas</taxon>
    </lineage>
</organism>
<sequence length="328" mass="35554">MIRRCTERLAVAALCIAAALPAAARVVLTGEVRAIDSQVILTPQSNSSPVVIRYFVPEGEAVKKGDVVLRIDPGQSAAMIPDLEAQIEQSAAKGDKEIAELEVKAVDAELALVDAQAKLATAKIDAKIPKGLVSDLDYDRYQGELGSATREVELQRRLLGEAREAVRRRREDNRLEIRKLEVQRDYHAALVRTVEVRADRDGIVVHGFNNNWIGGRIDEGSSTMPGSRAGEVVASPSRFSVRAWALQPDRQALRVEQAVRLGFDAVPGTDVSGRITTIGGAPERRPEWGNGLYFPIDIAFDPGKLTLLPGMSVRVIADAPAGKEGTPR</sequence>
<comment type="caution">
    <text evidence="4">The sequence shown here is derived from an EMBL/GenBank/DDBJ whole genome shotgun (WGS) entry which is preliminary data.</text>
</comment>
<feature type="signal peptide" evidence="3">
    <location>
        <begin position="1"/>
        <end position="24"/>
    </location>
</feature>
<protein>
    <submittedName>
        <fullName evidence="4">HlyD family efflux transporter periplasmic adaptor subunit</fullName>
    </submittedName>
</protein>
<dbReference type="RefSeq" id="WP_082592145.1">
    <property type="nucleotide sequence ID" value="NZ_JAFKME010000007.1"/>
</dbReference>
<evidence type="ECO:0000256" key="1">
    <source>
        <dbReference type="ARBA" id="ARBA00004196"/>
    </source>
</evidence>
<name>A0A9D8KVD4_9GAMM</name>
<dbReference type="GO" id="GO:0030313">
    <property type="term" value="C:cell envelope"/>
    <property type="evidence" value="ECO:0007669"/>
    <property type="project" value="UniProtKB-SubCell"/>
</dbReference>
<dbReference type="Proteomes" id="UP000664815">
    <property type="component" value="Unassembled WGS sequence"/>
</dbReference>
<comment type="subcellular location">
    <subcellularLocation>
        <location evidence="1">Cell envelope</location>
    </subcellularLocation>
</comment>
<dbReference type="SUPFAM" id="SSF111369">
    <property type="entry name" value="HlyD-like secretion proteins"/>
    <property type="match status" value="1"/>
</dbReference>
<dbReference type="PANTHER" id="PTHR32347">
    <property type="entry name" value="EFFLUX SYSTEM COMPONENT YKNX-RELATED"/>
    <property type="match status" value="1"/>
</dbReference>
<keyword evidence="2" id="KW-0175">Coiled coil</keyword>
<evidence type="ECO:0000313" key="5">
    <source>
        <dbReference type="Proteomes" id="UP000664815"/>
    </source>
</evidence>